<dbReference type="EMBL" id="JAERUA010000009">
    <property type="protein sequence ID" value="KAI1895023.1"/>
    <property type="molecule type" value="Genomic_DNA"/>
</dbReference>
<proteinExistence type="predicted"/>
<evidence type="ECO:0008006" key="4">
    <source>
        <dbReference type="Google" id="ProtNLM"/>
    </source>
</evidence>
<name>A0A8T3DCQ3_9TELE</name>
<comment type="caution">
    <text evidence="2">The sequence shown here is derived from an EMBL/GenBank/DDBJ whole genome shotgun (WGS) entry which is preliminary data.</text>
</comment>
<feature type="chain" id="PRO_5035944817" description="Secreted protein" evidence="1">
    <location>
        <begin position="26"/>
        <end position="114"/>
    </location>
</feature>
<evidence type="ECO:0000313" key="3">
    <source>
        <dbReference type="Proteomes" id="UP000829720"/>
    </source>
</evidence>
<gene>
    <name evidence="2" type="ORF">AGOR_G00102000</name>
</gene>
<dbReference type="PROSITE" id="PS51257">
    <property type="entry name" value="PROKAR_LIPOPROTEIN"/>
    <property type="match status" value="1"/>
</dbReference>
<evidence type="ECO:0000313" key="2">
    <source>
        <dbReference type="EMBL" id="KAI1895023.1"/>
    </source>
</evidence>
<dbReference type="AlphaFoldDB" id="A0A8T3DCQ3"/>
<organism evidence="2 3">
    <name type="scientific">Albula goreensis</name>
    <dbReference type="NCBI Taxonomy" id="1534307"/>
    <lineage>
        <taxon>Eukaryota</taxon>
        <taxon>Metazoa</taxon>
        <taxon>Chordata</taxon>
        <taxon>Craniata</taxon>
        <taxon>Vertebrata</taxon>
        <taxon>Euteleostomi</taxon>
        <taxon>Actinopterygii</taxon>
        <taxon>Neopterygii</taxon>
        <taxon>Teleostei</taxon>
        <taxon>Albuliformes</taxon>
        <taxon>Albulidae</taxon>
        <taxon>Albula</taxon>
    </lineage>
</organism>
<keyword evidence="3" id="KW-1185">Reference proteome</keyword>
<accession>A0A8T3DCQ3</accession>
<dbReference type="Proteomes" id="UP000829720">
    <property type="component" value="Unassembled WGS sequence"/>
</dbReference>
<reference evidence="2" key="1">
    <citation type="submission" date="2021-01" db="EMBL/GenBank/DDBJ databases">
        <authorList>
            <person name="Zahm M."/>
            <person name="Roques C."/>
            <person name="Cabau C."/>
            <person name="Klopp C."/>
            <person name="Donnadieu C."/>
            <person name="Jouanno E."/>
            <person name="Lampietro C."/>
            <person name="Louis A."/>
            <person name="Herpin A."/>
            <person name="Echchiki A."/>
            <person name="Berthelot C."/>
            <person name="Parey E."/>
            <person name="Roest-Crollius H."/>
            <person name="Braasch I."/>
            <person name="Postlethwait J."/>
            <person name="Bobe J."/>
            <person name="Montfort J."/>
            <person name="Bouchez O."/>
            <person name="Begum T."/>
            <person name="Mejri S."/>
            <person name="Adams A."/>
            <person name="Chen W.-J."/>
            <person name="Guiguen Y."/>
        </authorList>
    </citation>
    <scope>NUCLEOTIDE SEQUENCE</scope>
    <source>
        <tissue evidence="2">Blood</tissue>
    </source>
</reference>
<sequence>MKVVCLSCMGVASLVSLACPHSSRTLNTIINIASCQPQHEDKNPTVSYYEWFGTSQHRSTFDSPPTEFRLMGKQGFCEDGLLRKGKLSMQPHFKLPLYQVHSLHSPTRIQSHTC</sequence>
<evidence type="ECO:0000256" key="1">
    <source>
        <dbReference type="SAM" id="SignalP"/>
    </source>
</evidence>
<keyword evidence="1" id="KW-0732">Signal</keyword>
<protein>
    <recommendedName>
        <fullName evidence="4">Secreted protein</fullName>
    </recommendedName>
</protein>
<feature type="signal peptide" evidence="1">
    <location>
        <begin position="1"/>
        <end position="25"/>
    </location>
</feature>